<protein>
    <submittedName>
        <fullName evidence="3">Uncharacterized protein</fullName>
    </submittedName>
</protein>
<comment type="caution">
    <text evidence="3">The sequence shown here is derived from an EMBL/GenBank/DDBJ whole genome shotgun (WGS) entry which is preliminary data.</text>
</comment>
<keyword evidence="2" id="KW-0732">Signal</keyword>
<keyword evidence="4" id="KW-1185">Reference proteome</keyword>
<evidence type="ECO:0000256" key="1">
    <source>
        <dbReference type="SAM" id="Phobius"/>
    </source>
</evidence>
<accession>A0A8J4PP24</accession>
<proteinExistence type="predicted"/>
<feature type="transmembrane region" description="Helical" evidence="1">
    <location>
        <begin position="173"/>
        <end position="190"/>
    </location>
</feature>
<keyword evidence="1" id="KW-1133">Transmembrane helix</keyword>
<dbReference type="EMBL" id="AJWJ01000545">
    <property type="protein sequence ID" value="KAF2070086.1"/>
    <property type="molecule type" value="Genomic_DNA"/>
</dbReference>
<sequence>MKFILSMVLLLLMVYHITDNVVSSKIITLFKNKSDHWTFLNNTIVEIPLKYTDVFTEDECSKYRLVLDSELKGYRFRISFGSFDTKSPFLLNMDDQDYINRTTLPISFDICETFGDIRMALCLLIPDTRLEVNLNIAAIDDSCYDAQMPITKYPMTELEIKNDSPPTLVSNSVLHYYIITISLIATLFLFN</sequence>
<keyword evidence="1" id="KW-0472">Membrane</keyword>
<feature type="chain" id="PRO_5035250844" evidence="2">
    <location>
        <begin position="24"/>
        <end position="191"/>
    </location>
</feature>
<evidence type="ECO:0000313" key="4">
    <source>
        <dbReference type="Proteomes" id="UP000695562"/>
    </source>
</evidence>
<evidence type="ECO:0000313" key="3">
    <source>
        <dbReference type="EMBL" id="KAF2070086.1"/>
    </source>
</evidence>
<name>A0A8J4PP24_9MYCE</name>
<organism evidence="3 4">
    <name type="scientific">Polysphondylium violaceum</name>
    <dbReference type="NCBI Taxonomy" id="133409"/>
    <lineage>
        <taxon>Eukaryota</taxon>
        <taxon>Amoebozoa</taxon>
        <taxon>Evosea</taxon>
        <taxon>Eumycetozoa</taxon>
        <taxon>Dictyostelia</taxon>
        <taxon>Dictyosteliales</taxon>
        <taxon>Dictyosteliaceae</taxon>
        <taxon>Polysphondylium</taxon>
    </lineage>
</organism>
<reference evidence="3" key="1">
    <citation type="submission" date="2020-01" db="EMBL/GenBank/DDBJ databases">
        <title>Development of genomics and gene disruption for Polysphondylium violaceum indicates a role for the polyketide synthase stlB in stalk morphogenesis.</title>
        <authorList>
            <person name="Narita B."/>
            <person name="Kawabe Y."/>
            <person name="Kin K."/>
            <person name="Saito T."/>
            <person name="Gibbs R."/>
            <person name="Kuspa A."/>
            <person name="Muzny D."/>
            <person name="Queller D."/>
            <person name="Richards S."/>
            <person name="Strassman J."/>
            <person name="Sucgang R."/>
            <person name="Worley K."/>
            <person name="Schaap P."/>
        </authorList>
    </citation>
    <scope>NUCLEOTIDE SEQUENCE</scope>
    <source>
        <strain evidence="3">QSvi11</strain>
    </source>
</reference>
<evidence type="ECO:0000256" key="2">
    <source>
        <dbReference type="SAM" id="SignalP"/>
    </source>
</evidence>
<dbReference type="Proteomes" id="UP000695562">
    <property type="component" value="Unassembled WGS sequence"/>
</dbReference>
<dbReference type="AlphaFoldDB" id="A0A8J4PP24"/>
<keyword evidence="1" id="KW-0812">Transmembrane</keyword>
<gene>
    <name evidence="3" type="ORF">CYY_008595</name>
</gene>
<feature type="signal peptide" evidence="2">
    <location>
        <begin position="1"/>
        <end position="23"/>
    </location>
</feature>